<dbReference type="OrthoDB" id="5295388at2"/>
<comment type="similarity">
    <text evidence="1 5">Belongs to the acylphosphatase family.</text>
</comment>
<dbReference type="GO" id="GO:0003998">
    <property type="term" value="F:acylphosphatase activity"/>
    <property type="evidence" value="ECO:0007669"/>
    <property type="project" value="UniProtKB-EC"/>
</dbReference>
<gene>
    <name evidence="8" type="ORF">EDC65_2311</name>
</gene>
<proteinExistence type="inferred from homology"/>
<comment type="caution">
    <text evidence="8">The sequence shown here is derived from an EMBL/GenBank/DDBJ whole genome shotgun (WGS) entry which is preliminary data.</text>
</comment>
<dbReference type="PROSITE" id="PS51160">
    <property type="entry name" value="ACYLPHOSPHATASE_3"/>
    <property type="match status" value="1"/>
</dbReference>
<dbReference type="Gene3D" id="3.30.70.100">
    <property type="match status" value="1"/>
</dbReference>
<dbReference type="InterPro" id="IPR001792">
    <property type="entry name" value="Acylphosphatase-like_dom"/>
</dbReference>
<dbReference type="PANTHER" id="PTHR47268:SF4">
    <property type="entry name" value="ACYLPHOSPHATASE"/>
    <property type="match status" value="1"/>
</dbReference>
<evidence type="ECO:0000259" key="7">
    <source>
        <dbReference type="PROSITE" id="PS51160"/>
    </source>
</evidence>
<protein>
    <recommendedName>
        <fullName evidence="2 4">acylphosphatase</fullName>
        <ecNumber evidence="2 4">3.6.1.7</ecNumber>
    </recommendedName>
</protein>
<organism evidence="8 9">
    <name type="scientific">Stella humosa</name>
    <dbReference type="NCBI Taxonomy" id="94"/>
    <lineage>
        <taxon>Bacteria</taxon>
        <taxon>Pseudomonadati</taxon>
        <taxon>Pseudomonadota</taxon>
        <taxon>Alphaproteobacteria</taxon>
        <taxon>Rhodospirillales</taxon>
        <taxon>Stellaceae</taxon>
        <taxon>Stella</taxon>
    </lineage>
</organism>
<dbReference type="PROSITE" id="PS00151">
    <property type="entry name" value="ACYLPHOSPHATASE_2"/>
    <property type="match status" value="1"/>
</dbReference>
<dbReference type="EMBL" id="RJKX01000013">
    <property type="protein sequence ID" value="ROQ00511.1"/>
    <property type="molecule type" value="Genomic_DNA"/>
</dbReference>
<dbReference type="RefSeq" id="WP_123689781.1">
    <property type="nucleotide sequence ID" value="NZ_AP019700.1"/>
</dbReference>
<dbReference type="InterPro" id="IPR036046">
    <property type="entry name" value="Acylphosphatase-like_dom_sf"/>
</dbReference>
<evidence type="ECO:0000256" key="3">
    <source>
        <dbReference type="ARBA" id="ARBA00047645"/>
    </source>
</evidence>
<reference evidence="8 9" key="1">
    <citation type="submission" date="2018-11" db="EMBL/GenBank/DDBJ databases">
        <title>Genomic Encyclopedia of Type Strains, Phase IV (KMG-IV): sequencing the most valuable type-strain genomes for metagenomic binning, comparative biology and taxonomic classification.</title>
        <authorList>
            <person name="Goeker M."/>
        </authorList>
    </citation>
    <scope>NUCLEOTIDE SEQUENCE [LARGE SCALE GENOMIC DNA]</scope>
    <source>
        <strain evidence="8 9">DSM 5900</strain>
    </source>
</reference>
<dbReference type="Pfam" id="PF00708">
    <property type="entry name" value="Acylphosphatase"/>
    <property type="match status" value="1"/>
</dbReference>
<evidence type="ECO:0000256" key="2">
    <source>
        <dbReference type="ARBA" id="ARBA00012150"/>
    </source>
</evidence>
<comment type="catalytic activity">
    <reaction evidence="3 4">
        <text>an acyl phosphate + H2O = a carboxylate + phosphate + H(+)</text>
        <dbReference type="Rhea" id="RHEA:14965"/>
        <dbReference type="ChEBI" id="CHEBI:15377"/>
        <dbReference type="ChEBI" id="CHEBI:15378"/>
        <dbReference type="ChEBI" id="CHEBI:29067"/>
        <dbReference type="ChEBI" id="CHEBI:43474"/>
        <dbReference type="ChEBI" id="CHEBI:59918"/>
        <dbReference type="EC" id="3.6.1.7"/>
    </reaction>
</comment>
<sequence>MADAIAAARLVISGRVQAVWYRAWTVETATRLGLRGWVRNREDGSVEAMLIGPPGMVDQMAQHCLTGPPKARVTGIDRTPAEDDGSQGFAQRPTV</sequence>
<evidence type="ECO:0000256" key="4">
    <source>
        <dbReference type="PROSITE-ProRule" id="PRU00520"/>
    </source>
</evidence>
<feature type="domain" description="Acylphosphatase-like" evidence="7">
    <location>
        <begin position="7"/>
        <end position="93"/>
    </location>
</feature>
<evidence type="ECO:0000256" key="6">
    <source>
        <dbReference type="SAM" id="MobiDB-lite"/>
    </source>
</evidence>
<dbReference type="Proteomes" id="UP000278222">
    <property type="component" value="Unassembled WGS sequence"/>
</dbReference>
<accession>A0A3N1MA10</accession>
<keyword evidence="9" id="KW-1185">Reference proteome</keyword>
<feature type="active site" evidence="4">
    <location>
        <position position="22"/>
    </location>
</feature>
<dbReference type="SUPFAM" id="SSF54975">
    <property type="entry name" value="Acylphosphatase/BLUF domain-like"/>
    <property type="match status" value="1"/>
</dbReference>
<dbReference type="PRINTS" id="PR00112">
    <property type="entry name" value="ACYLPHPHTASE"/>
</dbReference>
<name>A0A3N1MA10_9PROT</name>
<keyword evidence="4" id="KW-0378">Hydrolase</keyword>
<evidence type="ECO:0000313" key="9">
    <source>
        <dbReference type="Proteomes" id="UP000278222"/>
    </source>
</evidence>
<evidence type="ECO:0000256" key="5">
    <source>
        <dbReference type="RuleBase" id="RU004168"/>
    </source>
</evidence>
<dbReference type="PANTHER" id="PTHR47268">
    <property type="entry name" value="ACYLPHOSPHATASE"/>
    <property type="match status" value="1"/>
</dbReference>
<dbReference type="EC" id="3.6.1.7" evidence="2 4"/>
<dbReference type="AlphaFoldDB" id="A0A3N1MA10"/>
<evidence type="ECO:0000313" key="8">
    <source>
        <dbReference type="EMBL" id="ROQ00511.1"/>
    </source>
</evidence>
<feature type="region of interest" description="Disordered" evidence="6">
    <location>
        <begin position="68"/>
        <end position="95"/>
    </location>
</feature>
<evidence type="ECO:0000256" key="1">
    <source>
        <dbReference type="ARBA" id="ARBA00005614"/>
    </source>
</evidence>
<dbReference type="InterPro" id="IPR020456">
    <property type="entry name" value="Acylphosphatase"/>
</dbReference>
<feature type="active site" evidence="4">
    <location>
        <position position="40"/>
    </location>
</feature>
<dbReference type="InterPro" id="IPR017968">
    <property type="entry name" value="Acylphosphatase_CS"/>
</dbReference>